<dbReference type="EMBL" id="JW868782">
    <property type="protein sequence ID" value="AFP01300.1"/>
    <property type="molecule type" value="mRNA"/>
</dbReference>
<sequence length="540" mass="61644">PPALPPPPTQRAGGDEISKAPAGKRGQPISRERPVRMSGFDEGDSSADAPSCSLHHQQRLVRGGEASSKNNLVGKKTPDSANNSQTTNKLCSTGISTALELCRKCEKGKTFPEHSTKTGESVVISPGYVLSRTKSRVHATLCDEFFGHPHDTVQVVERHVPEHKVEDLVVDLQNQISQLVQMLEEERCNQVTIRTKYVTEIVEESKELKRQHEEEISIVEEKHSAEIQQLQIHFKEKLKVQMVDAQQQYDELKDQLDFLDATFVTYKETIIEEMNENWSKKEEGFRRGSTKVKDKELFEQKQVLLNIFEQEKETLETKNQNEITFLKEHHEREIQEVTTKYNAMFELVGQLEKADQHIEDLRIKLAEKTQALELQSIHLKEVEVALRAANIEISEYQKNFDAKVSEVDDKYWNYIHFLLNQNIDLRHRLTLVSADLCAAQATVEEKHKRWKQQVESMAQQKYEEGSEEASPPPARPAIPPRSRMGSTVSKSPPAPPSTCLRKGRPYDEMKPLPTCEHAYDHLRESNADIPDLRVEGHKAP</sequence>
<dbReference type="PANTHER" id="PTHR21707">
    <property type="entry name" value="FLAGELLUM-ASSOCIATED COILED-COIL DOMAIN-CONTAINING PROTEIN 1"/>
    <property type="match status" value="1"/>
</dbReference>
<evidence type="ECO:0000256" key="2">
    <source>
        <dbReference type="SAM" id="MobiDB-lite"/>
    </source>
</evidence>
<feature type="coiled-coil region" evidence="1">
    <location>
        <begin position="351"/>
        <end position="399"/>
    </location>
</feature>
<reference evidence="3" key="1">
    <citation type="journal article" date="2014" name="Nature">
        <title>Elephant shark genome provides unique insights into gnathostome evolution.</title>
        <authorList>
            <consortium name="International Elephant Shark Genome Sequencing Consortium"/>
            <person name="Venkatesh B."/>
            <person name="Lee A.P."/>
            <person name="Ravi V."/>
            <person name="Maurya A.K."/>
            <person name="Lian M.M."/>
            <person name="Swann J.B."/>
            <person name="Ohta Y."/>
            <person name="Flajnik M.F."/>
            <person name="Sutoh Y."/>
            <person name="Kasahara M."/>
            <person name="Hoon S."/>
            <person name="Gangu V."/>
            <person name="Roy S.W."/>
            <person name="Irimia M."/>
            <person name="Korzh V."/>
            <person name="Kondrychyn I."/>
            <person name="Lim Z.W."/>
            <person name="Tay B.H."/>
            <person name="Tohari S."/>
            <person name="Kong K.W."/>
            <person name="Ho S."/>
            <person name="Lorente-Galdos B."/>
            <person name="Quilez J."/>
            <person name="Marques-Bonet T."/>
            <person name="Raney B.J."/>
            <person name="Ingham P.W."/>
            <person name="Tay A."/>
            <person name="Hillier L.W."/>
            <person name="Minx P."/>
            <person name="Boehm T."/>
            <person name="Wilson R.K."/>
            <person name="Brenner S."/>
            <person name="Warren W.C."/>
        </authorList>
    </citation>
    <scope>NUCLEOTIDE SEQUENCE</scope>
    <source>
        <tissue evidence="3">Ovary</tissue>
    </source>
</reference>
<feature type="coiled-coil region" evidence="1">
    <location>
        <begin position="169"/>
        <end position="262"/>
    </location>
</feature>
<feature type="compositionally biased region" description="Polar residues" evidence="2">
    <location>
        <begin position="79"/>
        <end position="88"/>
    </location>
</feature>
<evidence type="ECO:0000313" key="3">
    <source>
        <dbReference type="EMBL" id="AFP01300.1"/>
    </source>
</evidence>
<accession>V9KSA8</accession>
<feature type="region of interest" description="Disordered" evidence="2">
    <location>
        <begin position="1"/>
        <end position="88"/>
    </location>
</feature>
<organism evidence="3">
    <name type="scientific">Callorhinchus milii</name>
    <name type="common">Ghost shark</name>
    <dbReference type="NCBI Taxonomy" id="7868"/>
    <lineage>
        <taxon>Eukaryota</taxon>
        <taxon>Metazoa</taxon>
        <taxon>Chordata</taxon>
        <taxon>Craniata</taxon>
        <taxon>Vertebrata</taxon>
        <taxon>Chondrichthyes</taxon>
        <taxon>Holocephali</taxon>
        <taxon>Chimaeriformes</taxon>
        <taxon>Callorhinchidae</taxon>
        <taxon>Callorhinchus</taxon>
    </lineage>
</organism>
<feature type="non-terminal residue" evidence="3">
    <location>
        <position position="1"/>
    </location>
</feature>
<protein>
    <submittedName>
        <fullName evidence="3">Uncharacterized protein</fullName>
    </submittedName>
</protein>
<dbReference type="InterPro" id="IPR026674">
    <property type="entry name" value="FLACC1"/>
</dbReference>
<dbReference type="GO" id="GO:0005737">
    <property type="term" value="C:cytoplasm"/>
    <property type="evidence" value="ECO:0007669"/>
    <property type="project" value="TreeGrafter"/>
</dbReference>
<dbReference type="AlphaFoldDB" id="V9KSA8"/>
<keyword evidence="1" id="KW-0175">Coiled coil</keyword>
<proteinExistence type="evidence at transcript level"/>
<evidence type="ECO:0000256" key="1">
    <source>
        <dbReference type="SAM" id="Coils"/>
    </source>
</evidence>
<feature type="compositionally biased region" description="Pro residues" evidence="2">
    <location>
        <begin position="470"/>
        <end position="479"/>
    </location>
</feature>
<feature type="region of interest" description="Disordered" evidence="2">
    <location>
        <begin position="450"/>
        <end position="512"/>
    </location>
</feature>
<dbReference type="PANTHER" id="PTHR21707:SF42">
    <property type="entry name" value="FLAGELLUM-ASSOCIATED COILED-COIL DOMAIN-CONTAINING PROTEIN 1"/>
    <property type="match status" value="1"/>
</dbReference>
<name>V9KSA8_CALMI</name>